<dbReference type="PANTHER" id="PTHR43130:SF3">
    <property type="entry name" value="HTH-TYPE TRANSCRIPTIONAL REGULATOR RV1931C"/>
    <property type="match status" value="1"/>
</dbReference>
<dbReference type="GO" id="GO:0043565">
    <property type="term" value="F:sequence-specific DNA binding"/>
    <property type="evidence" value="ECO:0007669"/>
    <property type="project" value="InterPro"/>
</dbReference>
<sequence length="319" mass="34935">MSTQQKVAILAFPQISAFHLAVPCLVFHDAFIGTKPFDVRVCAESPGRFDSASPLGLEVREGLDWLASADIIIIPSWDKLEVSPSRELLDGLCLAQERGAQLVGLCLGAFVLAYAGLLDGRKATTHWAYAEQFRQLFPKVELDPNPLFVEQDSVLTSAGTAAGLDCCLHLLRNQLGNATATEVARLLVAPPYRSGGQKQFIPTVLPEAQVTQVGIRNTIERILADLSAPVTLDSAAEQSAMSRRSFTRRFKALTGISFTQWLINQRLNYSQQLLEEVGLGIARVAELSGFSNEGVYRKQFKLAYGISPKQWRQAFAAKA</sequence>
<dbReference type="CDD" id="cd03137">
    <property type="entry name" value="GATase1_AraC_1"/>
    <property type="match status" value="1"/>
</dbReference>
<proteinExistence type="predicted"/>
<dbReference type="RefSeq" id="WP_095504754.1">
    <property type="nucleotide sequence ID" value="NZ_BSNC01000006.1"/>
</dbReference>
<dbReference type="Proteomes" id="UP001161422">
    <property type="component" value="Unassembled WGS sequence"/>
</dbReference>
<keyword evidence="3" id="KW-0804">Transcription</keyword>
<dbReference type="InterPro" id="IPR009057">
    <property type="entry name" value="Homeodomain-like_sf"/>
</dbReference>
<dbReference type="InterPro" id="IPR029062">
    <property type="entry name" value="Class_I_gatase-like"/>
</dbReference>
<dbReference type="EMBL" id="BSNC01000006">
    <property type="protein sequence ID" value="GLP97400.1"/>
    <property type="molecule type" value="Genomic_DNA"/>
</dbReference>
<dbReference type="Gene3D" id="3.40.50.880">
    <property type="match status" value="1"/>
</dbReference>
<dbReference type="PROSITE" id="PS00041">
    <property type="entry name" value="HTH_ARAC_FAMILY_1"/>
    <property type="match status" value="1"/>
</dbReference>
<accession>A0AA37RXA5</accession>
<dbReference type="AlphaFoldDB" id="A0AA37RXA5"/>
<gene>
    <name evidence="5" type="ORF">GCM10007895_27070</name>
</gene>
<evidence type="ECO:0000313" key="5">
    <source>
        <dbReference type="EMBL" id="GLP97400.1"/>
    </source>
</evidence>
<protein>
    <submittedName>
        <fullName evidence="5">AraC family transcriptional regulator</fullName>
    </submittedName>
</protein>
<dbReference type="Pfam" id="PF12833">
    <property type="entry name" value="HTH_18"/>
    <property type="match status" value="1"/>
</dbReference>
<dbReference type="SUPFAM" id="SSF46689">
    <property type="entry name" value="Homeodomain-like"/>
    <property type="match status" value="2"/>
</dbReference>
<dbReference type="InterPro" id="IPR002818">
    <property type="entry name" value="DJ-1/PfpI"/>
</dbReference>
<evidence type="ECO:0000256" key="1">
    <source>
        <dbReference type="ARBA" id="ARBA00023015"/>
    </source>
</evidence>
<dbReference type="SUPFAM" id="SSF52317">
    <property type="entry name" value="Class I glutamine amidotransferase-like"/>
    <property type="match status" value="1"/>
</dbReference>
<dbReference type="GO" id="GO:0003700">
    <property type="term" value="F:DNA-binding transcription factor activity"/>
    <property type="evidence" value="ECO:0007669"/>
    <property type="project" value="InterPro"/>
</dbReference>
<evidence type="ECO:0000256" key="2">
    <source>
        <dbReference type="ARBA" id="ARBA00023125"/>
    </source>
</evidence>
<dbReference type="Gene3D" id="1.10.10.60">
    <property type="entry name" value="Homeodomain-like"/>
    <property type="match status" value="1"/>
</dbReference>
<dbReference type="InterPro" id="IPR018062">
    <property type="entry name" value="HTH_AraC-typ_CS"/>
</dbReference>
<dbReference type="Pfam" id="PF01965">
    <property type="entry name" value="DJ-1_PfpI"/>
    <property type="match status" value="1"/>
</dbReference>
<comment type="caution">
    <text evidence="5">The sequence shown here is derived from an EMBL/GenBank/DDBJ whole genome shotgun (WGS) entry which is preliminary data.</text>
</comment>
<name>A0AA37RXA5_9GAMM</name>
<dbReference type="SMART" id="SM00342">
    <property type="entry name" value="HTH_ARAC"/>
    <property type="match status" value="1"/>
</dbReference>
<keyword evidence="2" id="KW-0238">DNA-binding</keyword>
<reference evidence="5" key="1">
    <citation type="journal article" date="2014" name="Int. J. Syst. Evol. Microbiol.">
        <title>Complete genome sequence of Corynebacterium casei LMG S-19264T (=DSM 44701T), isolated from a smear-ripened cheese.</title>
        <authorList>
            <consortium name="US DOE Joint Genome Institute (JGI-PGF)"/>
            <person name="Walter F."/>
            <person name="Albersmeier A."/>
            <person name="Kalinowski J."/>
            <person name="Ruckert C."/>
        </authorList>
    </citation>
    <scope>NUCLEOTIDE SEQUENCE</scope>
    <source>
        <strain evidence="5">NBRC 101628</strain>
    </source>
</reference>
<dbReference type="PANTHER" id="PTHR43130">
    <property type="entry name" value="ARAC-FAMILY TRANSCRIPTIONAL REGULATOR"/>
    <property type="match status" value="1"/>
</dbReference>
<dbReference type="InterPro" id="IPR052158">
    <property type="entry name" value="INH-QAR"/>
</dbReference>
<feature type="domain" description="HTH araC/xylS-type" evidence="4">
    <location>
        <begin position="216"/>
        <end position="314"/>
    </location>
</feature>
<evidence type="ECO:0000259" key="4">
    <source>
        <dbReference type="PROSITE" id="PS01124"/>
    </source>
</evidence>
<dbReference type="PROSITE" id="PS01124">
    <property type="entry name" value="HTH_ARAC_FAMILY_2"/>
    <property type="match status" value="1"/>
</dbReference>
<keyword evidence="1" id="KW-0805">Transcription regulation</keyword>
<reference evidence="5" key="2">
    <citation type="submission" date="2023-01" db="EMBL/GenBank/DDBJ databases">
        <title>Draft genome sequence of Paraferrimonas sedimenticola strain NBRC 101628.</title>
        <authorList>
            <person name="Sun Q."/>
            <person name="Mori K."/>
        </authorList>
    </citation>
    <scope>NUCLEOTIDE SEQUENCE</scope>
    <source>
        <strain evidence="5">NBRC 101628</strain>
    </source>
</reference>
<organism evidence="5 6">
    <name type="scientific">Paraferrimonas sedimenticola</name>
    <dbReference type="NCBI Taxonomy" id="375674"/>
    <lineage>
        <taxon>Bacteria</taxon>
        <taxon>Pseudomonadati</taxon>
        <taxon>Pseudomonadota</taxon>
        <taxon>Gammaproteobacteria</taxon>
        <taxon>Alteromonadales</taxon>
        <taxon>Ferrimonadaceae</taxon>
        <taxon>Paraferrimonas</taxon>
    </lineage>
</organism>
<evidence type="ECO:0000256" key="3">
    <source>
        <dbReference type="ARBA" id="ARBA00023163"/>
    </source>
</evidence>
<dbReference type="InterPro" id="IPR018060">
    <property type="entry name" value="HTH_AraC"/>
</dbReference>
<keyword evidence="6" id="KW-1185">Reference proteome</keyword>
<evidence type="ECO:0000313" key="6">
    <source>
        <dbReference type="Proteomes" id="UP001161422"/>
    </source>
</evidence>